<protein>
    <recommendedName>
        <fullName evidence="5">Secreted protein</fullName>
    </recommendedName>
</protein>
<geneLocation type="plasmid" evidence="3">
    <name>p25unnamed</name>
</geneLocation>
<proteinExistence type="predicted"/>
<reference evidence="3 4" key="1">
    <citation type="submission" date="2018-01" db="EMBL/GenBank/DDBJ databases">
        <title>Whole genome sequence of Azospirillum brasilense REC3 isolated from strawberry roots.</title>
        <authorList>
            <person name="Fontana C.A."/>
            <person name="Salazar S.M."/>
            <person name="Bassi D."/>
            <person name="Puglisi E."/>
            <person name="Lovaisa N.C."/>
            <person name="Toffoli L.M."/>
            <person name="Pedraza R."/>
            <person name="Cocconcelli P.S."/>
        </authorList>
    </citation>
    <scope>NUCLEOTIDE SEQUENCE [LARGE SCALE GENOMIC DNA]</scope>
    <source>
        <strain evidence="3 4">REC3</strain>
        <plasmid evidence="3">p25unnamed</plasmid>
    </source>
</reference>
<keyword evidence="3" id="KW-0614">Plasmid</keyword>
<comment type="caution">
    <text evidence="3">The sequence shown here is derived from an EMBL/GenBank/DDBJ whole genome shotgun (WGS) entry which is preliminary data.</text>
</comment>
<dbReference type="AlphaFoldDB" id="A0A2K1FT85"/>
<sequence>MCLACCCSRWLLALTLSSFARPDGSCLGRPPEEDKEPVPAAPAEPGNADVQPSEPMNPA</sequence>
<name>A0A2K1FT85_9PROT</name>
<keyword evidence="2" id="KW-0732">Signal</keyword>
<feature type="chain" id="PRO_5014423552" description="Secreted protein" evidence="2">
    <location>
        <begin position="21"/>
        <end position="59"/>
    </location>
</feature>
<evidence type="ECO:0000256" key="2">
    <source>
        <dbReference type="SAM" id="SignalP"/>
    </source>
</evidence>
<evidence type="ECO:0000313" key="3">
    <source>
        <dbReference type="EMBL" id="PNQ95761.1"/>
    </source>
</evidence>
<evidence type="ECO:0000256" key="1">
    <source>
        <dbReference type="SAM" id="MobiDB-lite"/>
    </source>
</evidence>
<feature type="signal peptide" evidence="2">
    <location>
        <begin position="1"/>
        <end position="20"/>
    </location>
</feature>
<dbReference type="Proteomes" id="UP000236268">
    <property type="component" value="Unassembled WGS sequence"/>
</dbReference>
<gene>
    <name evidence="3" type="ORF">C1S70_27370</name>
</gene>
<organism evidence="3 4">
    <name type="scientific">Azospirillum argentinense</name>
    <dbReference type="NCBI Taxonomy" id="2970906"/>
    <lineage>
        <taxon>Bacteria</taxon>
        <taxon>Pseudomonadati</taxon>
        <taxon>Pseudomonadota</taxon>
        <taxon>Alphaproteobacteria</taxon>
        <taxon>Rhodospirillales</taxon>
        <taxon>Azospirillaceae</taxon>
        <taxon>Azospirillum</taxon>
    </lineage>
</organism>
<dbReference type="EMBL" id="POWG01000042">
    <property type="protein sequence ID" value="PNQ95761.1"/>
    <property type="molecule type" value="Genomic_DNA"/>
</dbReference>
<evidence type="ECO:0000313" key="4">
    <source>
        <dbReference type="Proteomes" id="UP000236268"/>
    </source>
</evidence>
<feature type="region of interest" description="Disordered" evidence="1">
    <location>
        <begin position="21"/>
        <end position="59"/>
    </location>
</feature>
<evidence type="ECO:0008006" key="5">
    <source>
        <dbReference type="Google" id="ProtNLM"/>
    </source>
</evidence>
<accession>A0A2K1FT85</accession>